<dbReference type="PANTHER" id="PTHR35936:SF25">
    <property type="entry name" value="ABC TRANSPORTER SUBSTRATE-BINDING PROTEIN"/>
    <property type="match status" value="1"/>
</dbReference>
<feature type="domain" description="Solute-binding protein family 3/N-terminal" evidence="3">
    <location>
        <begin position="2"/>
        <end position="226"/>
    </location>
</feature>
<comment type="similarity">
    <text evidence="1">Belongs to the bacterial solute-binding protein 3 family.</text>
</comment>
<proteinExistence type="inferred from homology"/>
<reference evidence="4" key="2">
    <citation type="submission" date="2023-01" db="EMBL/GenBank/DDBJ databases">
        <authorList>
            <person name="Sun Q."/>
            <person name="Evtushenko L."/>
        </authorList>
    </citation>
    <scope>NUCLEOTIDE SEQUENCE</scope>
    <source>
        <strain evidence="4">VKM B-2935</strain>
    </source>
</reference>
<protein>
    <submittedName>
        <fullName evidence="4">ABC transporter substrate-binding protein</fullName>
    </submittedName>
</protein>
<dbReference type="RefSeq" id="WP_271197438.1">
    <property type="nucleotide sequence ID" value="NZ_BSFN01000018.1"/>
</dbReference>
<organism evidence="4 5">
    <name type="scientific">Pseudomonas turukhanskensis</name>
    <dbReference type="NCBI Taxonomy" id="1806536"/>
    <lineage>
        <taxon>Bacteria</taxon>
        <taxon>Pseudomonadati</taxon>
        <taxon>Pseudomonadota</taxon>
        <taxon>Gammaproteobacteria</taxon>
        <taxon>Pseudomonadales</taxon>
        <taxon>Pseudomonadaceae</taxon>
        <taxon>Pseudomonas</taxon>
    </lineage>
</organism>
<dbReference type="SUPFAM" id="SSF53850">
    <property type="entry name" value="Periplasmic binding protein-like II"/>
    <property type="match status" value="1"/>
</dbReference>
<dbReference type="PANTHER" id="PTHR35936">
    <property type="entry name" value="MEMBRANE-BOUND LYTIC MUREIN TRANSGLYCOSYLASE F"/>
    <property type="match status" value="1"/>
</dbReference>
<dbReference type="Proteomes" id="UP001143328">
    <property type="component" value="Unassembled WGS sequence"/>
</dbReference>
<dbReference type="EMBL" id="BSFN01000018">
    <property type="protein sequence ID" value="GLK91197.1"/>
    <property type="molecule type" value="Genomic_DNA"/>
</dbReference>
<evidence type="ECO:0000256" key="1">
    <source>
        <dbReference type="ARBA" id="ARBA00010333"/>
    </source>
</evidence>
<name>A0A9W6NHS7_9PSED</name>
<reference evidence="4" key="1">
    <citation type="journal article" date="2014" name="Int. J. Syst. Evol. Microbiol.">
        <title>Complete genome sequence of Corynebacterium casei LMG S-19264T (=DSM 44701T), isolated from a smear-ripened cheese.</title>
        <authorList>
            <consortium name="US DOE Joint Genome Institute (JGI-PGF)"/>
            <person name="Walter F."/>
            <person name="Albersmeier A."/>
            <person name="Kalinowski J."/>
            <person name="Ruckert C."/>
        </authorList>
    </citation>
    <scope>NUCLEOTIDE SEQUENCE</scope>
    <source>
        <strain evidence="4">VKM B-2935</strain>
    </source>
</reference>
<dbReference type="InterPro" id="IPR001638">
    <property type="entry name" value="Solute-binding_3/MltF_N"/>
</dbReference>
<dbReference type="Gene3D" id="3.40.190.10">
    <property type="entry name" value="Periplasmic binding protein-like II"/>
    <property type="match status" value="2"/>
</dbReference>
<evidence type="ECO:0000259" key="3">
    <source>
        <dbReference type="SMART" id="SM00062"/>
    </source>
</evidence>
<dbReference type="SMART" id="SM00062">
    <property type="entry name" value="PBPb"/>
    <property type="match status" value="1"/>
</dbReference>
<evidence type="ECO:0000313" key="4">
    <source>
        <dbReference type="EMBL" id="GLK91197.1"/>
    </source>
</evidence>
<keyword evidence="2" id="KW-0732">Signal</keyword>
<sequence>MTIATSELPPYVSSNPARSFLTELLPEVGKEMGVKFKFRFLPWPRCELAVQDLQAWATMPYVPTPEREAKFLFSQPLYAKKTLLFYYQQDEREYPQTFTALSELQPYKMGGVRGYYYEAMFAEAGLSLDLATSEESSFKKLRAGRVDMVAAVEGVGWDVIRKHFSVDEQQGFHTLKTPLAVGHNFLMTSRNYPQTEQLLERFNQALAKLRRNGVYKAIAERHGVTVDN</sequence>
<keyword evidence="5" id="KW-1185">Reference proteome</keyword>
<dbReference type="AlphaFoldDB" id="A0A9W6NHS7"/>
<gene>
    <name evidence="4" type="ORF">GCM10017655_42610</name>
</gene>
<comment type="caution">
    <text evidence="4">The sequence shown here is derived from an EMBL/GenBank/DDBJ whole genome shotgun (WGS) entry which is preliminary data.</text>
</comment>
<evidence type="ECO:0000313" key="5">
    <source>
        <dbReference type="Proteomes" id="UP001143328"/>
    </source>
</evidence>
<evidence type="ECO:0000256" key="2">
    <source>
        <dbReference type="ARBA" id="ARBA00022729"/>
    </source>
</evidence>
<accession>A0A9W6NHS7</accession>
<dbReference type="Pfam" id="PF00497">
    <property type="entry name" value="SBP_bac_3"/>
    <property type="match status" value="1"/>
</dbReference>